<sequence length="67" mass="7882">MELVHEGMLSPYGLSSTVENIKRRREKRNHKLLCLFADQVRKRNRQHGWRSHAYTALFVSKSCDAPK</sequence>
<dbReference type="EMBL" id="JAENGY010000098">
    <property type="protein sequence ID" value="KAG6973987.1"/>
    <property type="molecule type" value="Genomic_DNA"/>
</dbReference>
<name>A0A8J5JAI6_9STRA</name>
<keyword evidence="2" id="KW-1185">Reference proteome</keyword>
<evidence type="ECO:0000313" key="1">
    <source>
        <dbReference type="EMBL" id="KAG6973987.1"/>
    </source>
</evidence>
<comment type="caution">
    <text evidence="1">The sequence shown here is derived from an EMBL/GenBank/DDBJ whole genome shotgun (WGS) entry which is preliminary data.</text>
</comment>
<dbReference type="Proteomes" id="UP000709295">
    <property type="component" value="Unassembled WGS sequence"/>
</dbReference>
<evidence type="ECO:0000313" key="2">
    <source>
        <dbReference type="Proteomes" id="UP000709295"/>
    </source>
</evidence>
<dbReference type="AlphaFoldDB" id="A0A8J5JAI6"/>
<accession>A0A8J5JAI6</accession>
<gene>
    <name evidence="1" type="ORF">JG688_00003278</name>
</gene>
<proteinExistence type="predicted"/>
<reference evidence="1" key="1">
    <citation type="submission" date="2021-01" db="EMBL/GenBank/DDBJ databases">
        <title>Phytophthora aleatoria, a newly-described species from Pinus radiata is distinct from Phytophthora cactorum isolates based on comparative genomics.</title>
        <authorList>
            <person name="Mcdougal R."/>
            <person name="Panda P."/>
            <person name="Williams N."/>
            <person name="Studholme D.J."/>
        </authorList>
    </citation>
    <scope>NUCLEOTIDE SEQUENCE</scope>
    <source>
        <strain evidence="1">NZFS 4037</strain>
    </source>
</reference>
<protein>
    <submittedName>
        <fullName evidence="1">Uncharacterized protein</fullName>
    </submittedName>
</protein>
<organism evidence="1 2">
    <name type="scientific">Phytophthora aleatoria</name>
    <dbReference type="NCBI Taxonomy" id="2496075"/>
    <lineage>
        <taxon>Eukaryota</taxon>
        <taxon>Sar</taxon>
        <taxon>Stramenopiles</taxon>
        <taxon>Oomycota</taxon>
        <taxon>Peronosporomycetes</taxon>
        <taxon>Peronosporales</taxon>
        <taxon>Peronosporaceae</taxon>
        <taxon>Phytophthora</taxon>
    </lineage>
</organism>